<comment type="caution">
    <text evidence="1">The sequence shown here is derived from an EMBL/GenBank/DDBJ whole genome shotgun (WGS) entry which is preliminary data.</text>
</comment>
<reference evidence="1" key="1">
    <citation type="submission" date="2022-08" db="EMBL/GenBank/DDBJ databases">
        <title>Genome Sequence of Fusarium decemcellulare.</title>
        <authorList>
            <person name="Buettner E."/>
        </authorList>
    </citation>
    <scope>NUCLEOTIDE SEQUENCE</scope>
    <source>
        <strain evidence="1">Babe19</strain>
    </source>
</reference>
<accession>A0ACC1S9N1</accession>
<keyword evidence="2" id="KW-1185">Reference proteome</keyword>
<protein>
    <submittedName>
        <fullName evidence="1">Uncharacterized protein</fullName>
    </submittedName>
</protein>
<proteinExistence type="predicted"/>
<evidence type="ECO:0000313" key="2">
    <source>
        <dbReference type="Proteomes" id="UP001148629"/>
    </source>
</evidence>
<gene>
    <name evidence="1" type="ORF">NM208_g7297</name>
</gene>
<evidence type="ECO:0000313" key="1">
    <source>
        <dbReference type="EMBL" id="KAJ3535045.1"/>
    </source>
</evidence>
<dbReference type="EMBL" id="JANRMS010000739">
    <property type="protein sequence ID" value="KAJ3535045.1"/>
    <property type="molecule type" value="Genomic_DNA"/>
</dbReference>
<organism evidence="1 2">
    <name type="scientific">Fusarium decemcellulare</name>
    <dbReference type="NCBI Taxonomy" id="57161"/>
    <lineage>
        <taxon>Eukaryota</taxon>
        <taxon>Fungi</taxon>
        <taxon>Dikarya</taxon>
        <taxon>Ascomycota</taxon>
        <taxon>Pezizomycotina</taxon>
        <taxon>Sordariomycetes</taxon>
        <taxon>Hypocreomycetidae</taxon>
        <taxon>Hypocreales</taxon>
        <taxon>Nectriaceae</taxon>
        <taxon>Fusarium</taxon>
        <taxon>Fusarium decemcellulare species complex</taxon>
    </lineage>
</organism>
<name>A0ACC1S9N1_9HYPO</name>
<dbReference type="Proteomes" id="UP001148629">
    <property type="component" value="Unassembled WGS sequence"/>
</dbReference>
<sequence length="889" mass="98735">MANFLGPNVAAVLPERQGHLTVLERPIPSPGQGELLVRNEAVAANPSDWKVQSLGVIVNEFPAVLGSDLAGVVVSVGPGVTRFQAGDRVMAFALGMVGGNNDAAAFQTYTLVNEAATSHLPQNLTFEQGATLPVGMTTASIALFADLQLPMREKHIDEQGAILIWSGASAVGVAAVQIAHALGWPVYVTASPKHHSWLKELGAADVWDYRDPRVAQHIGQAAKTAGFKIRGAIDARSEDTSFDLVAATLIAADSTSGAKVSTVLPWPADKPSPEGAEVFSINCFRFVKDRRDIGRWLFDSWLQKALEDEIIKPAPKPRVIEGGLKEAQSMLDALKAGPLSQPHDPLPWSVLVGFGMFFRSRLDSSDFAQPDLRIEMPRKGNIKVRSGCLTCKARKVKCDEGKPHCKRCTNTGRKCDGYALNQSSQVQLYRPRSHLLGNSAENESRAIEFFCKVAGPSLSGPIDPYFWTHVILQFSEFEPAVRHSVMTISSLFENLQLRDSSSAGLTMQRNTFALRHYNAAIRALQTPHSPALVLLVCILFVCIEVLQSNGEVAIRHCYHGITLFNTSDLPEWALYYLLPILRRLSILPFYFGDSQPLANCPHLTQPSPTITSSFPSFFQAQVSMDAIYNRTIQLFRRTGEYRLGGARNQPVEPEILLEQETIHQFLAQWRSSFDKFESEIPAETNEASRMSRIWIFQQYEVCTILSSVPFVTDETDYDRYIPNFKRMVEGARQFAKLKRRPTTSGFHFEMGFSPFLFFAAIKCRCLETRVEALRLIGILGAAQESLWNSHSLQVIGQRVIDLEHSITAQSTERFSAQRYDSLPNDEVRVRHFVLGSSDPGSQEDELAGREITFYMPTKGGDICMRRERLSTRRLNEVLEGSPGIFNADL</sequence>